<comment type="caution">
    <text evidence="1">The sequence shown here is derived from an EMBL/GenBank/DDBJ whole genome shotgun (WGS) entry which is preliminary data.</text>
</comment>
<dbReference type="EMBL" id="CM046515">
    <property type="protein sequence ID" value="KAI8649289.1"/>
    <property type="molecule type" value="Genomic_DNA"/>
</dbReference>
<accession>A0ACC0QC33</accession>
<proteinExistence type="predicted"/>
<protein>
    <submittedName>
        <fullName evidence="1">Uncharacterized protein</fullName>
    </submittedName>
</protein>
<gene>
    <name evidence="1" type="ORF">NCS57_01465600</name>
</gene>
<dbReference type="Proteomes" id="UP001065298">
    <property type="component" value="Chromosome 13"/>
</dbReference>
<name>A0ACC0QC33_9HYPO</name>
<reference evidence="1" key="1">
    <citation type="submission" date="2022-06" db="EMBL/GenBank/DDBJ databases">
        <title>Fusarium solani species complex genomes reveal bases of compartmentalisation and animal pathogenesis.</title>
        <authorList>
            <person name="Tsai I.J."/>
        </authorList>
    </citation>
    <scope>NUCLEOTIDE SEQUENCE</scope>
    <source>
        <strain evidence="1">Fu6.1</strain>
    </source>
</reference>
<keyword evidence="2" id="KW-1185">Reference proteome</keyword>
<sequence>MEDFGPVPESLLDFSPPPNTPPHFLVRHEGQRWVRKTLRDLNQRSRWHDRPFTWGFTIFRTVYTPESDETFPRAVEELNQLARQYVFDDLRSRREPGQEPFDPRPNEELARRFYCDIIQDAASLDGASPDEVGRRFDAWVAEHHLQPPQPVIKMGRFCVCIMLDQQGIDHFLQVNRAKRSFDRAQYDLYVKVVTEFSHENEEGEDRLWMRVGIRGQLWSFAWDWPDMDITEMGVEGETERIRNWYGWRC</sequence>
<organism evidence="1 2">
    <name type="scientific">Fusarium keratoplasticum</name>
    <dbReference type="NCBI Taxonomy" id="1328300"/>
    <lineage>
        <taxon>Eukaryota</taxon>
        <taxon>Fungi</taxon>
        <taxon>Dikarya</taxon>
        <taxon>Ascomycota</taxon>
        <taxon>Pezizomycotina</taxon>
        <taxon>Sordariomycetes</taxon>
        <taxon>Hypocreomycetidae</taxon>
        <taxon>Hypocreales</taxon>
        <taxon>Nectriaceae</taxon>
        <taxon>Fusarium</taxon>
        <taxon>Fusarium solani species complex</taxon>
    </lineage>
</organism>
<evidence type="ECO:0000313" key="2">
    <source>
        <dbReference type="Proteomes" id="UP001065298"/>
    </source>
</evidence>
<evidence type="ECO:0000313" key="1">
    <source>
        <dbReference type="EMBL" id="KAI8649289.1"/>
    </source>
</evidence>